<dbReference type="EMBL" id="CAJSTJ010000077">
    <property type="protein sequence ID" value="CAG7555871.1"/>
    <property type="molecule type" value="Genomic_DNA"/>
</dbReference>
<feature type="region of interest" description="Disordered" evidence="1">
    <location>
        <begin position="61"/>
        <end position="154"/>
    </location>
</feature>
<feature type="signal peptide" evidence="2">
    <location>
        <begin position="1"/>
        <end position="15"/>
    </location>
</feature>
<evidence type="ECO:0000256" key="1">
    <source>
        <dbReference type="SAM" id="MobiDB-lite"/>
    </source>
</evidence>
<feature type="compositionally biased region" description="Basic and acidic residues" evidence="1">
    <location>
        <begin position="235"/>
        <end position="247"/>
    </location>
</feature>
<feature type="region of interest" description="Disordered" evidence="1">
    <location>
        <begin position="235"/>
        <end position="256"/>
    </location>
</feature>
<evidence type="ECO:0000256" key="2">
    <source>
        <dbReference type="SAM" id="SignalP"/>
    </source>
</evidence>
<protein>
    <submittedName>
        <fullName evidence="3">Uncharacterized protein</fullName>
    </submittedName>
</protein>
<gene>
    <name evidence="3" type="ORF">FEQUK3_LOCUS1623</name>
</gene>
<comment type="caution">
    <text evidence="3">The sequence shown here is derived from an EMBL/GenBank/DDBJ whole genome shotgun (WGS) entry which is preliminary data.</text>
</comment>
<sequence>MLQRFLLLLIKLSLALPYTIVLQQHYLHLDSISTILNLFIPYTTIFYYTTTTMSDNRALNLRGQDQDNGQPKHNTAKMSNGKVLNLRGQSEDNGQPKYLLVRGSNSAESTPEKPQGPSTRSSPERLELPGLSRGSTPASRPPTRNGKPLDPTAAPFQHQYYDVASQQRKINSSSPSQSSQQGNNSFSIYAEYLESERVDNYRKISEIKDDLDREDAISDYIWAQHVDWSAEELRKEKEQQELEERRQRFGKHSHSR</sequence>
<reference evidence="3" key="1">
    <citation type="submission" date="2021-05" db="EMBL/GenBank/DDBJ databases">
        <authorList>
            <person name="Khan N."/>
        </authorList>
    </citation>
    <scope>NUCLEOTIDE SEQUENCE</scope>
</reference>
<evidence type="ECO:0000313" key="4">
    <source>
        <dbReference type="Proteomes" id="UP000693738"/>
    </source>
</evidence>
<feature type="chain" id="PRO_5035278044" evidence="2">
    <location>
        <begin position="16"/>
        <end position="256"/>
    </location>
</feature>
<evidence type="ECO:0000313" key="3">
    <source>
        <dbReference type="EMBL" id="CAG7555871.1"/>
    </source>
</evidence>
<feature type="compositionally biased region" description="Polar residues" evidence="1">
    <location>
        <begin position="66"/>
        <end position="78"/>
    </location>
</feature>
<dbReference type="Proteomes" id="UP000693738">
    <property type="component" value="Unassembled WGS sequence"/>
</dbReference>
<accession>A0A8J2IJQ9</accession>
<name>A0A8J2IJQ9_FUSEQ</name>
<keyword evidence="2" id="KW-0732">Signal</keyword>
<organism evidence="3 4">
    <name type="scientific">Fusarium equiseti</name>
    <name type="common">Fusarium scirpi</name>
    <dbReference type="NCBI Taxonomy" id="61235"/>
    <lineage>
        <taxon>Eukaryota</taxon>
        <taxon>Fungi</taxon>
        <taxon>Dikarya</taxon>
        <taxon>Ascomycota</taxon>
        <taxon>Pezizomycotina</taxon>
        <taxon>Sordariomycetes</taxon>
        <taxon>Hypocreomycetidae</taxon>
        <taxon>Hypocreales</taxon>
        <taxon>Nectriaceae</taxon>
        <taxon>Fusarium</taxon>
        <taxon>Fusarium incarnatum-equiseti species complex</taxon>
    </lineage>
</organism>
<proteinExistence type="predicted"/>
<dbReference type="AlphaFoldDB" id="A0A8J2IJQ9"/>